<organism evidence="1 2">
    <name type="scientific">Micromonospora fulviviridis</name>
    <dbReference type="NCBI Taxonomy" id="47860"/>
    <lineage>
        <taxon>Bacteria</taxon>
        <taxon>Bacillati</taxon>
        <taxon>Actinomycetota</taxon>
        <taxon>Actinomycetes</taxon>
        <taxon>Micromonosporales</taxon>
        <taxon>Micromonosporaceae</taxon>
        <taxon>Micromonospora</taxon>
    </lineage>
</organism>
<protein>
    <submittedName>
        <fullName evidence="1">Imm10 family immunity protein</fullName>
    </submittedName>
</protein>
<reference evidence="1 2" key="1">
    <citation type="submission" date="2024-06" db="EMBL/GenBank/DDBJ databases">
        <title>The Natural Products Discovery Center: Release of the First 8490 Sequenced Strains for Exploring Actinobacteria Biosynthetic Diversity.</title>
        <authorList>
            <person name="Kalkreuter E."/>
            <person name="Kautsar S.A."/>
            <person name="Yang D."/>
            <person name="Bader C.D."/>
            <person name="Teijaro C.N."/>
            <person name="Fluegel L."/>
            <person name="Davis C.M."/>
            <person name="Simpson J.R."/>
            <person name="Lauterbach L."/>
            <person name="Steele A.D."/>
            <person name="Gui C."/>
            <person name="Meng S."/>
            <person name="Li G."/>
            <person name="Viehrig K."/>
            <person name="Ye F."/>
            <person name="Su P."/>
            <person name="Kiefer A.F."/>
            <person name="Nichols A."/>
            <person name="Cepeda A.J."/>
            <person name="Yan W."/>
            <person name="Fan B."/>
            <person name="Jiang Y."/>
            <person name="Adhikari A."/>
            <person name="Zheng C.-J."/>
            <person name="Schuster L."/>
            <person name="Cowan T.M."/>
            <person name="Smanski M.J."/>
            <person name="Chevrette M.G."/>
            <person name="De Carvalho L.P.S."/>
            <person name="Shen B."/>
        </authorList>
    </citation>
    <scope>NUCLEOTIDE SEQUENCE [LARGE SCALE GENOMIC DNA]</scope>
    <source>
        <strain evidence="1 2">NPDC006286</strain>
    </source>
</reference>
<dbReference type="RefSeq" id="WP_355664714.1">
    <property type="nucleotide sequence ID" value="NZ_JBEXRX010000029.1"/>
</dbReference>
<name>A0ABV2VKI1_9ACTN</name>
<dbReference type="Proteomes" id="UP001550348">
    <property type="component" value="Unassembled WGS sequence"/>
</dbReference>
<dbReference type="Pfam" id="PF15588">
    <property type="entry name" value="Imm10"/>
    <property type="match status" value="1"/>
</dbReference>
<evidence type="ECO:0000313" key="1">
    <source>
        <dbReference type="EMBL" id="MEU0152837.1"/>
    </source>
</evidence>
<proteinExistence type="predicted"/>
<accession>A0ABV2VKI1</accession>
<evidence type="ECO:0000313" key="2">
    <source>
        <dbReference type="Proteomes" id="UP001550348"/>
    </source>
</evidence>
<sequence length="140" mass="15148">MGNAHQFAPSTLRFVGEEDDGVYVIAVSETNDPESWSLALMECDEEAAEDPQEIALGWDTYCLVVDPGQATHYGGVVQCEVAGTQLRLTLTGEAARTLALPTDVSFDLQLTADQVSLLKRGVTRVLTSGRRNARPTLLHS</sequence>
<keyword evidence="2" id="KW-1185">Reference proteome</keyword>
<gene>
    <name evidence="1" type="ORF">ABZ071_13080</name>
</gene>
<comment type="caution">
    <text evidence="1">The sequence shown here is derived from an EMBL/GenBank/DDBJ whole genome shotgun (WGS) entry which is preliminary data.</text>
</comment>
<dbReference type="InterPro" id="IPR028962">
    <property type="entry name" value="Imm10"/>
</dbReference>
<dbReference type="EMBL" id="JBEXRX010000029">
    <property type="protein sequence ID" value="MEU0152837.1"/>
    <property type="molecule type" value="Genomic_DNA"/>
</dbReference>